<dbReference type="GO" id="GO:0005634">
    <property type="term" value="C:nucleus"/>
    <property type="evidence" value="ECO:0007669"/>
    <property type="project" value="TreeGrafter"/>
</dbReference>
<organism evidence="3 4">
    <name type="scientific">Ectocarpus siliculosus</name>
    <name type="common">Brown alga</name>
    <name type="synonym">Conferva siliculosa</name>
    <dbReference type="NCBI Taxonomy" id="2880"/>
    <lineage>
        <taxon>Eukaryota</taxon>
        <taxon>Sar</taxon>
        <taxon>Stramenopiles</taxon>
        <taxon>Ochrophyta</taxon>
        <taxon>PX clade</taxon>
        <taxon>Phaeophyceae</taxon>
        <taxon>Ectocarpales</taxon>
        <taxon>Ectocarpaceae</taxon>
        <taxon>Ectocarpus</taxon>
    </lineage>
</organism>
<evidence type="ECO:0000256" key="1">
    <source>
        <dbReference type="SAM" id="MobiDB-lite"/>
    </source>
</evidence>
<dbReference type="SMART" id="SM00317">
    <property type="entry name" value="SET"/>
    <property type="match status" value="1"/>
</dbReference>
<feature type="region of interest" description="Disordered" evidence="1">
    <location>
        <begin position="75"/>
        <end position="175"/>
    </location>
</feature>
<dbReference type="InterPro" id="IPR046341">
    <property type="entry name" value="SET_dom_sf"/>
</dbReference>
<protein>
    <recommendedName>
        <fullName evidence="2">SET domain-containing protein</fullName>
    </recommendedName>
</protein>
<feature type="compositionally biased region" description="Acidic residues" evidence="1">
    <location>
        <begin position="203"/>
        <end position="216"/>
    </location>
</feature>
<dbReference type="InterPro" id="IPR050869">
    <property type="entry name" value="H3K4_H4K5_MeTrfase"/>
</dbReference>
<dbReference type="InterPro" id="IPR001214">
    <property type="entry name" value="SET_dom"/>
</dbReference>
<feature type="domain" description="SET" evidence="2">
    <location>
        <begin position="231"/>
        <end position="484"/>
    </location>
</feature>
<dbReference type="Pfam" id="PF00856">
    <property type="entry name" value="SET"/>
    <property type="match status" value="1"/>
</dbReference>
<keyword evidence="4" id="KW-1185">Reference proteome</keyword>
<proteinExistence type="predicted"/>
<dbReference type="PROSITE" id="PS50280">
    <property type="entry name" value="SET"/>
    <property type="match status" value="1"/>
</dbReference>
<dbReference type="EMBL" id="FN649743">
    <property type="protein sequence ID" value="CBJ32293.1"/>
    <property type="molecule type" value="Genomic_DNA"/>
</dbReference>
<dbReference type="Gene3D" id="2.170.270.10">
    <property type="entry name" value="SET domain"/>
    <property type="match status" value="1"/>
</dbReference>
<accession>D7FXF6</accession>
<dbReference type="EMBL" id="FN648517">
    <property type="protein sequence ID" value="CBJ32293.1"/>
    <property type="molecule type" value="Genomic_DNA"/>
</dbReference>
<evidence type="ECO:0000259" key="2">
    <source>
        <dbReference type="PROSITE" id="PS50280"/>
    </source>
</evidence>
<dbReference type="CDD" id="cd20071">
    <property type="entry name" value="SET_SMYD"/>
    <property type="match status" value="1"/>
</dbReference>
<name>D7FXF6_ECTSI</name>
<dbReference type="PANTHER" id="PTHR12197:SF251">
    <property type="entry name" value="EG:BACR7C10.4 PROTEIN"/>
    <property type="match status" value="1"/>
</dbReference>
<dbReference type="OrthoDB" id="194692at2759"/>
<reference evidence="3 4" key="1">
    <citation type="journal article" date="2010" name="Nature">
        <title>The Ectocarpus genome and the independent evolution of multicellularity in brown algae.</title>
        <authorList>
            <person name="Cock J.M."/>
            <person name="Sterck L."/>
            <person name="Rouze P."/>
            <person name="Scornet D."/>
            <person name="Allen A.E."/>
            <person name="Amoutzias G."/>
            <person name="Anthouard V."/>
            <person name="Artiguenave F."/>
            <person name="Aury J.M."/>
            <person name="Badger J.H."/>
            <person name="Beszteri B."/>
            <person name="Billiau K."/>
            <person name="Bonnet E."/>
            <person name="Bothwell J.H."/>
            <person name="Bowler C."/>
            <person name="Boyen C."/>
            <person name="Brownlee C."/>
            <person name="Carrano C.J."/>
            <person name="Charrier B."/>
            <person name="Cho G.Y."/>
            <person name="Coelho S.M."/>
            <person name="Collen J."/>
            <person name="Corre E."/>
            <person name="Da Silva C."/>
            <person name="Delage L."/>
            <person name="Delaroque N."/>
            <person name="Dittami S.M."/>
            <person name="Doulbeau S."/>
            <person name="Elias M."/>
            <person name="Farnham G."/>
            <person name="Gachon C.M."/>
            <person name="Gschloessl B."/>
            <person name="Heesch S."/>
            <person name="Jabbari K."/>
            <person name="Jubin C."/>
            <person name="Kawai H."/>
            <person name="Kimura K."/>
            <person name="Kloareg B."/>
            <person name="Kupper F.C."/>
            <person name="Lang D."/>
            <person name="Le Bail A."/>
            <person name="Leblanc C."/>
            <person name="Lerouge P."/>
            <person name="Lohr M."/>
            <person name="Lopez P.J."/>
            <person name="Martens C."/>
            <person name="Maumus F."/>
            <person name="Michel G."/>
            <person name="Miranda-Saavedra D."/>
            <person name="Morales J."/>
            <person name="Moreau H."/>
            <person name="Motomura T."/>
            <person name="Nagasato C."/>
            <person name="Napoli C.A."/>
            <person name="Nelson D.R."/>
            <person name="Nyvall-Collen P."/>
            <person name="Peters A.F."/>
            <person name="Pommier C."/>
            <person name="Potin P."/>
            <person name="Poulain J."/>
            <person name="Quesneville H."/>
            <person name="Read B."/>
            <person name="Rensing S.A."/>
            <person name="Ritter A."/>
            <person name="Rousvoal S."/>
            <person name="Samanta M."/>
            <person name="Samson G."/>
            <person name="Schroeder D.C."/>
            <person name="Segurens B."/>
            <person name="Strittmatter M."/>
            <person name="Tonon T."/>
            <person name="Tregear J.W."/>
            <person name="Valentin K."/>
            <person name="von Dassow P."/>
            <person name="Yamagishi T."/>
            <person name="Van de Peer Y."/>
            <person name="Wincker P."/>
        </authorList>
    </citation>
    <scope>NUCLEOTIDE SEQUENCE [LARGE SCALE GENOMIC DNA]</scope>
    <source>
        <strain evidence="4">Ec32 / CCAP1310/4</strain>
    </source>
</reference>
<gene>
    <name evidence="3" type="ORF">Esi_0327_0013</name>
</gene>
<sequence length="571" mass="60038">MGDYGPSTRRNSVCSDCCGSTVSESAALACPRIVDEEFQMALLRVVSRGGSPSPPPRHPGRTRWSFLKDVPRDLLPGGLKAASERGHRGLPKAADASTRPSGGGEGGGQDKQRATHQRQQQQQQSRDDASRRDRVSVESGRRAQQGGDHVKGIGADAAGRAEPTPPATALSGVGDTQPDVATAAAAAAAAIYPKTPRVKADGDRDDDFYSGTDSDDPSTVLSPTTAARMRCPVEVKASRTGRSATANTGGAGRAGAAAAAAGQAGLGVFCKAGLKVGDVVFEEEALLRVSKEAVGRRPWEAVAAEGRWSKSWGVSAMDLLQVVAFEGAPPSVQERVLQLFAPDPEGVPQGRLHALEFFLDKLWTAMGALRPPAASSSSCVAAAANGKGAGRLQDAGSRGGDGGDGGEIGRKRRSLLMKVLMICDANIFGEGANEENGPRSLFWLGCRINHSCLPNCSYHVLDGRMVVRAIADVEQGEELLVSYLAFDHVARPTPDRRLRLLETKIGGGGRERAGLLAERGLRDDAAGGAAEVTASPSPPYRRYRIMFASSAYTYVQALFNLLAFVTAVRSQ</sequence>
<dbReference type="PANTHER" id="PTHR12197">
    <property type="entry name" value="HISTONE-LYSINE N-METHYLTRANSFERASE SMYD"/>
    <property type="match status" value="1"/>
</dbReference>
<dbReference type="AlphaFoldDB" id="D7FXF6"/>
<feature type="region of interest" description="Disordered" evidence="1">
    <location>
        <begin position="47"/>
        <end position="66"/>
    </location>
</feature>
<dbReference type="SUPFAM" id="SSF82199">
    <property type="entry name" value="SET domain"/>
    <property type="match status" value="1"/>
</dbReference>
<feature type="compositionally biased region" description="Basic and acidic residues" evidence="1">
    <location>
        <begin position="125"/>
        <end position="141"/>
    </location>
</feature>
<feature type="region of interest" description="Disordered" evidence="1">
    <location>
        <begin position="197"/>
        <end position="226"/>
    </location>
</feature>
<evidence type="ECO:0000313" key="3">
    <source>
        <dbReference type="EMBL" id="CBJ32293.1"/>
    </source>
</evidence>
<dbReference type="InParanoid" id="D7FXF6"/>
<dbReference type="Proteomes" id="UP000002630">
    <property type="component" value="Linkage Group LG18"/>
</dbReference>
<evidence type="ECO:0000313" key="4">
    <source>
        <dbReference type="Proteomes" id="UP000002630"/>
    </source>
</evidence>